<dbReference type="Gene3D" id="2.160.20.80">
    <property type="entry name" value="E3 ubiquitin-protein ligase SopA"/>
    <property type="match status" value="1"/>
</dbReference>
<evidence type="ECO:0000313" key="2">
    <source>
        <dbReference type="EMBL" id="MBB5850569.1"/>
    </source>
</evidence>
<keyword evidence="3" id="KW-1185">Reference proteome</keyword>
<dbReference type="RefSeq" id="WP_343071969.1">
    <property type="nucleotide sequence ID" value="NZ_JACHMX010000001.1"/>
</dbReference>
<evidence type="ECO:0000256" key="1">
    <source>
        <dbReference type="SAM" id="Phobius"/>
    </source>
</evidence>
<keyword evidence="1" id="KW-0812">Transmembrane</keyword>
<accession>A0A841AP69</accession>
<sequence>MLTAVSDIPANGDVARPHFGAADFGYCHFAGFFHYDRYSPETPAALDHACRQFTGARFEGEARFHGARFSGDIWFIGASFGGDAGFGNTRFEGNGGFAQAKFAGSTHFGAASFEGDAWFGSTRFDDEVVFKGARFHRGARFSRARFAGRAVFDDAQFAEAAKFGHAEFREDCLFDTTRFDDEALFDDTRFGKSAEFVRTRFGAAATFEGARFRGSAWFRNAHFEEAARFGPVVATVLVIDGASFARRVVVEAEAGSLTASDTRFEAGAELRVRRAQVTLRRAYFGAPSSLSGSPAPFTRRFSSLVVETDPEMVAQWPGSHASGSIDVLEPWVPSVLSVQETDVSQVTLADVDLRWCRFAGAHQLDKLKLEGRGPFNRPPTGWRCGWAWPPVWHWSRRRVLAEEHPWRAERRKHRGWSRNLPNLGSPVTFPPLSPERLAVLYRSLRKAFEDAKNEPGAGDFYFGEMEARRHSGTTSRRERVLLTLYWMISGYGQRAGRALSALVVLVAVIFALLTQFGLTNGTGVQEIVGPFPAATGQPPTTVYRVQPVESKLPAPDKRWTPDRMDKAIRIALGSVVFRETDQKLTPVGFWTVMAGRALGPLLVALAVLAIRARVKR</sequence>
<keyword evidence="1" id="KW-0472">Membrane</keyword>
<dbReference type="EMBL" id="JACHMX010000001">
    <property type="protein sequence ID" value="MBB5850569.1"/>
    <property type="molecule type" value="Genomic_DNA"/>
</dbReference>
<evidence type="ECO:0000313" key="3">
    <source>
        <dbReference type="Proteomes" id="UP000580861"/>
    </source>
</evidence>
<reference evidence="2 3" key="1">
    <citation type="submission" date="2020-08" db="EMBL/GenBank/DDBJ databases">
        <title>Sequencing the genomes of 1000 actinobacteria strains.</title>
        <authorList>
            <person name="Klenk H.-P."/>
        </authorList>
    </citation>
    <scope>NUCLEOTIDE SEQUENCE [LARGE SCALE GENOMIC DNA]</scope>
    <source>
        <strain evidence="2 3">DSM 45272</strain>
    </source>
</reference>
<proteinExistence type="predicted"/>
<comment type="caution">
    <text evidence="2">The sequence shown here is derived from an EMBL/GenBank/DDBJ whole genome shotgun (WGS) entry which is preliminary data.</text>
</comment>
<dbReference type="Proteomes" id="UP000580861">
    <property type="component" value="Unassembled WGS sequence"/>
</dbReference>
<dbReference type="InterPro" id="IPR001646">
    <property type="entry name" value="5peptide_repeat"/>
</dbReference>
<gene>
    <name evidence="2" type="ORF">HDA45_000656</name>
</gene>
<name>A0A841AP69_9PSEU</name>
<feature type="transmembrane region" description="Helical" evidence="1">
    <location>
        <begin position="587"/>
        <end position="610"/>
    </location>
</feature>
<organism evidence="2 3">
    <name type="scientific">Amycolatopsis umgeniensis</name>
    <dbReference type="NCBI Taxonomy" id="336628"/>
    <lineage>
        <taxon>Bacteria</taxon>
        <taxon>Bacillati</taxon>
        <taxon>Actinomycetota</taxon>
        <taxon>Actinomycetes</taxon>
        <taxon>Pseudonocardiales</taxon>
        <taxon>Pseudonocardiaceae</taxon>
        <taxon>Amycolatopsis</taxon>
    </lineage>
</organism>
<keyword evidence="1" id="KW-1133">Transmembrane helix</keyword>
<dbReference type="Pfam" id="PF13576">
    <property type="entry name" value="Pentapeptide_3"/>
    <property type="match status" value="2"/>
</dbReference>
<evidence type="ECO:0008006" key="4">
    <source>
        <dbReference type="Google" id="ProtNLM"/>
    </source>
</evidence>
<protein>
    <recommendedName>
        <fullName evidence="4">Pentapeptide repeat-containing protein</fullName>
    </recommendedName>
</protein>
<dbReference type="AlphaFoldDB" id="A0A841AP69"/>